<reference evidence="4" key="1">
    <citation type="journal article" date="2017" name="Nat. Commun.">
        <title>The asparagus genome sheds light on the origin and evolution of a young Y chromosome.</title>
        <authorList>
            <person name="Harkess A."/>
            <person name="Zhou J."/>
            <person name="Xu C."/>
            <person name="Bowers J.E."/>
            <person name="Van der Hulst R."/>
            <person name="Ayyampalayam S."/>
            <person name="Mercati F."/>
            <person name="Riccardi P."/>
            <person name="McKain M.R."/>
            <person name="Kakrana A."/>
            <person name="Tang H."/>
            <person name="Ray J."/>
            <person name="Groenendijk J."/>
            <person name="Arikit S."/>
            <person name="Mathioni S.M."/>
            <person name="Nakano M."/>
            <person name="Shan H."/>
            <person name="Telgmann-Rauber A."/>
            <person name="Kanno A."/>
            <person name="Yue Z."/>
            <person name="Chen H."/>
            <person name="Li W."/>
            <person name="Chen Y."/>
            <person name="Xu X."/>
            <person name="Zhang Y."/>
            <person name="Luo S."/>
            <person name="Chen H."/>
            <person name="Gao J."/>
            <person name="Mao Z."/>
            <person name="Pires J.C."/>
            <person name="Luo M."/>
            <person name="Kudrna D."/>
            <person name="Wing R.A."/>
            <person name="Meyers B.C."/>
            <person name="Yi K."/>
            <person name="Kong H."/>
            <person name="Lavrijsen P."/>
            <person name="Sunseri F."/>
            <person name="Falavigna A."/>
            <person name="Ye Y."/>
            <person name="Leebens-Mack J.H."/>
            <person name="Chen G."/>
        </authorList>
    </citation>
    <scope>NUCLEOTIDE SEQUENCE [LARGE SCALE GENOMIC DNA]</scope>
    <source>
        <strain evidence="4">cv. DH0086</strain>
    </source>
</reference>
<dbReference type="EMBL" id="CM007384">
    <property type="protein sequence ID" value="ONK71303.1"/>
    <property type="molecule type" value="Genomic_DNA"/>
</dbReference>
<dbReference type="PANTHER" id="PTHR10555:SF170">
    <property type="entry name" value="FI18122P1"/>
    <property type="match status" value="1"/>
</dbReference>
<dbReference type="PROSITE" id="PS50195">
    <property type="entry name" value="PX"/>
    <property type="match status" value="1"/>
</dbReference>
<dbReference type="CDD" id="cd07596">
    <property type="entry name" value="BAR_SNX"/>
    <property type="match status" value="1"/>
</dbReference>
<evidence type="ECO:0000313" key="4">
    <source>
        <dbReference type="Proteomes" id="UP000243459"/>
    </source>
</evidence>
<dbReference type="InterPro" id="IPR036871">
    <property type="entry name" value="PX_dom_sf"/>
</dbReference>
<organism evidence="3 4">
    <name type="scientific">Asparagus officinalis</name>
    <name type="common">Garden asparagus</name>
    <dbReference type="NCBI Taxonomy" id="4686"/>
    <lineage>
        <taxon>Eukaryota</taxon>
        <taxon>Viridiplantae</taxon>
        <taxon>Streptophyta</taxon>
        <taxon>Embryophyta</taxon>
        <taxon>Tracheophyta</taxon>
        <taxon>Spermatophyta</taxon>
        <taxon>Magnoliopsida</taxon>
        <taxon>Liliopsida</taxon>
        <taxon>Asparagales</taxon>
        <taxon>Asparagaceae</taxon>
        <taxon>Asparagoideae</taxon>
        <taxon>Asparagus</taxon>
    </lineage>
</organism>
<dbReference type="FunFam" id="3.30.1520.10:FF:000028">
    <property type="entry name" value="sorting nexin 1 isoform X2"/>
    <property type="match status" value="1"/>
</dbReference>
<feature type="coiled-coil region" evidence="1">
    <location>
        <begin position="440"/>
        <end position="467"/>
    </location>
</feature>
<gene>
    <name evidence="3" type="ORF">A4U43_C04F7080</name>
</gene>
<keyword evidence="1" id="KW-0175">Coiled coil</keyword>
<name>A0A5P1F0Q3_ASPOF</name>
<evidence type="ECO:0000256" key="1">
    <source>
        <dbReference type="SAM" id="Coils"/>
    </source>
</evidence>
<dbReference type="Gene3D" id="1.25.40.10">
    <property type="entry name" value="Tetratricopeptide repeat domain"/>
    <property type="match status" value="1"/>
</dbReference>
<proteinExistence type="predicted"/>
<evidence type="ECO:0000259" key="2">
    <source>
        <dbReference type="PROSITE" id="PS50195"/>
    </source>
</evidence>
<dbReference type="Gramene" id="ONK71303">
    <property type="protein sequence ID" value="ONK71303"/>
    <property type="gene ID" value="A4U43_C04F7080"/>
</dbReference>
<dbReference type="CDD" id="cd06859">
    <property type="entry name" value="PX_SNX1_2_like"/>
    <property type="match status" value="1"/>
</dbReference>
<dbReference type="GO" id="GO:0035091">
    <property type="term" value="F:phosphatidylinositol binding"/>
    <property type="evidence" value="ECO:0007669"/>
    <property type="project" value="InterPro"/>
</dbReference>
<dbReference type="PANTHER" id="PTHR10555">
    <property type="entry name" value="SORTING NEXIN"/>
    <property type="match status" value="1"/>
</dbReference>
<sequence length="525" mass="60211">MVEDAEKVLDEMGHLGFKPSGFEYRVVIQGYGWLGSFKEMRRVIGRMKDVEIEIFTVCVNLVISCYVSMVKDLRTLPLSMDDLLEMLNDEDALLVKELAGASVLLEKSTWSDSEGKLDLHGFHLASAYNILLQWMEEFRRRALDLRLPFLSVTVTDPVKLGNGVQAYTSYRVISKTNLPEYQGQEKIVIRRYSDFVWLHDRLAEKYKGIFIPPLPEKSAVEKFRFSAEFIEMRRQALDIFVNRIASHPELKQSEDLRIFLQEDEETMERARSQEAGLFKKKHSDFMQIFKDVQSKVSDVVLGKEKPIEESNPEYEKLKNYIFELEIHLSEAQKQAFRLVKRHRELGQSLSDFGKAIKLLGSSDGNSLGKVISEFGSKSESLSLKLYKEKVNCNSIENHELQICSSNWKSTSDNNPTPVFFSVPVTEIPGFPVMTLSDKLMLIQSEKAAEAEIEYKELKSESVEATQKYETIVKLMSEEIVRFQEQKTADMGLAFHEFSKGQERLKDVANAWRSLLPKLETCSPSS</sequence>
<dbReference type="InterPro" id="IPR011990">
    <property type="entry name" value="TPR-like_helical_dom_sf"/>
</dbReference>
<dbReference type="GO" id="GO:0005768">
    <property type="term" value="C:endosome"/>
    <property type="evidence" value="ECO:0007669"/>
    <property type="project" value="TreeGrafter"/>
</dbReference>
<dbReference type="SUPFAM" id="SSF64268">
    <property type="entry name" value="PX domain"/>
    <property type="match status" value="1"/>
</dbReference>
<dbReference type="Pfam" id="PF00787">
    <property type="entry name" value="PX"/>
    <property type="match status" value="1"/>
</dbReference>
<dbReference type="GO" id="GO:0016020">
    <property type="term" value="C:membrane"/>
    <property type="evidence" value="ECO:0007669"/>
    <property type="project" value="UniProtKB-ARBA"/>
</dbReference>
<dbReference type="InterPro" id="IPR001683">
    <property type="entry name" value="PX_dom"/>
</dbReference>
<protein>
    <recommendedName>
        <fullName evidence="2">PX domain-containing protein</fullName>
    </recommendedName>
</protein>
<dbReference type="Gene3D" id="1.20.1270.60">
    <property type="entry name" value="Arfaptin homology (AH) domain/BAR domain"/>
    <property type="match status" value="2"/>
</dbReference>
<dbReference type="Gene3D" id="3.30.1520.10">
    <property type="entry name" value="Phox-like domain"/>
    <property type="match status" value="1"/>
</dbReference>
<feature type="domain" description="PX" evidence="2">
    <location>
        <begin position="148"/>
        <end position="267"/>
    </location>
</feature>
<dbReference type="Proteomes" id="UP000243459">
    <property type="component" value="Chromosome 4"/>
</dbReference>
<keyword evidence="4" id="KW-1185">Reference proteome</keyword>
<dbReference type="AlphaFoldDB" id="A0A5P1F0Q3"/>
<accession>A0A5P1F0Q3</accession>
<dbReference type="SMART" id="SM00312">
    <property type="entry name" value="PX"/>
    <property type="match status" value="1"/>
</dbReference>
<evidence type="ECO:0000313" key="3">
    <source>
        <dbReference type="EMBL" id="ONK71303.1"/>
    </source>
</evidence>
<dbReference type="InterPro" id="IPR027267">
    <property type="entry name" value="AH/BAR_dom_sf"/>
</dbReference>